<feature type="region of interest" description="Disordered" evidence="1">
    <location>
        <begin position="1"/>
        <end position="25"/>
    </location>
</feature>
<dbReference type="InterPro" id="IPR052632">
    <property type="entry name" value="MICOS_subunit_Mic19"/>
</dbReference>
<organism evidence="2 3">
    <name type="scientific">Hermetia illucens</name>
    <name type="common">Black soldier fly</name>
    <dbReference type="NCBI Taxonomy" id="343691"/>
    <lineage>
        <taxon>Eukaryota</taxon>
        <taxon>Metazoa</taxon>
        <taxon>Ecdysozoa</taxon>
        <taxon>Arthropoda</taxon>
        <taxon>Hexapoda</taxon>
        <taxon>Insecta</taxon>
        <taxon>Pterygota</taxon>
        <taxon>Neoptera</taxon>
        <taxon>Endopterygota</taxon>
        <taxon>Diptera</taxon>
        <taxon>Brachycera</taxon>
        <taxon>Stratiomyomorpha</taxon>
        <taxon>Stratiomyidae</taxon>
        <taxon>Hermetiinae</taxon>
        <taxon>Hermetia</taxon>
    </lineage>
</organism>
<evidence type="ECO:0000313" key="3">
    <source>
        <dbReference type="Proteomes" id="UP000594454"/>
    </source>
</evidence>
<dbReference type="InParanoid" id="A0A7R8Z1W0"/>
<dbReference type="PROSITE" id="PS51808">
    <property type="entry name" value="CHCH"/>
    <property type="match status" value="1"/>
</dbReference>
<keyword evidence="3" id="KW-1185">Reference proteome</keyword>
<dbReference type="Proteomes" id="UP000594454">
    <property type="component" value="Chromosome 5"/>
</dbReference>
<dbReference type="PANTHER" id="PTHR21588:SF18">
    <property type="entry name" value="MICOS COMPLEX SUBUNIT MIC19"/>
    <property type="match status" value="1"/>
</dbReference>
<dbReference type="OrthoDB" id="70030at2759"/>
<dbReference type="EMBL" id="LR899013">
    <property type="protein sequence ID" value="CAD7090121.1"/>
    <property type="molecule type" value="Genomic_DNA"/>
</dbReference>
<accession>A0A7R8Z1W0</accession>
<dbReference type="GO" id="GO:0061617">
    <property type="term" value="C:MICOS complex"/>
    <property type="evidence" value="ECO:0007669"/>
    <property type="project" value="TreeGrafter"/>
</dbReference>
<proteinExistence type="predicted"/>
<feature type="compositionally biased region" description="Polar residues" evidence="1">
    <location>
        <begin position="1"/>
        <end position="16"/>
    </location>
</feature>
<dbReference type="AlphaFoldDB" id="A0A7R8Z1W0"/>
<evidence type="ECO:0000256" key="1">
    <source>
        <dbReference type="SAM" id="MobiDB-lite"/>
    </source>
</evidence>
<sequence length="189" mass="21532">MGSTQSGQTRTHTFENGHQPGPSVLISDDVKQRLYQTYSQGDGNQQTAPTNVHSKYGYNQSQIPQAYNETSVPACSDPYQKNTNQYDLLAQNDLYWRKNMANMEQSLHKTNTIMEQEFNLAYENVQETFARPPPSHRVPPCQNLKSKLFQCYSENTGETLRCLGEVSAFVECVNRNRVRRLDSDNASIL</sequence>
<reference evidence="2 3" key="1">
    <citation type="submission" date="2020-11" db="EMBL/GenBank/DDBJ databases">
        <authorList>
            <person name="Wallbank WR R."/>
            <person name="Pardo Diaz C."/>
            <person name="Kozak K."/>
            <person name="Martin S."/>
            <person name="Jiggins C."/>
            <person name="Moest M."/>
            <person name="Warren A I."/>
            <person name="Generalovic N T."/>
            <person name="Byers J.R.P. K."/>
            <person name="Montejo-Kovacevich G."/>
            <person name="Yen C E."/>
        </authorList>
    </citation>
    <scope>NUCLEOTIDE SEQUENCE [LARGE SCALE GENOMIC DNA]</scope>
</reference>
<evidence type="ECO:0008006" key="4">
    <source>
        <dbReference type="Google" id="ProtNLM"/>
    </source>
</evidence>
<name>A0A7R8Z1W0_HERIL</name>
<dbReference type="GO" id="GO:0007007">
    <property type="term" value="P:inner mitochondrial membrane organization"/>
    <property type="evidence" value="ECO:0007669"/>
    <property type="project" value="TreeGrafter"/>
</dbReference>
<dbReference type="PANTHER" id="PTHR21588">
    <property type="entry name" value="COILED-COIL-HELIX-COILED-COIL-HELIX DOMAIN CONTAINING 6"/>
    <property type="match status" value="1"/>
</dbReference>
<protein>
    <recommendedName>
        <fullName evidence="4">CHCH domain-containing protein</fullName>
    </recommendedName>
</protein>
<evidence type="ECO:0000313" key="2">
    <source>
        <dbReference type="EMBL" id="CAD7090121.1"/>
    </source>
</evidence>
<gene>
    <name evidence="2" type="ORF">HERILL_LOCUS12627</name>
</gene>